<dbReference type="GO" id="GO:0000447">
    <property type="term" value="P:endonucleolytic cleavage in ITS1 to separate SSU-rRNA from 5.8S rRNA and LSU-rRNA from tricistronic rRNA transcript (SSU-rRNA, 5.8S rRNA, LSU-rRNA)"/>
    <property type="evidence" value="ECO:0007669"/>
    <property type="project" value="EnsemblFungi"/>
</dbReference>
<feature type="domain" description="BING4 C-terminal" evidence="10">
    <location>
        <begin position="322"/>
        <end position="401"/>
    </location>
</feature>
<keyword evidence="4 8" id="KW-0853">WD repeat</keyword>
<dbReference type="InterPro" id="IPR040315">
    <property type="entry name" value="WDR46/Utp7"/>
</dbReference>
<reference evidence="11 13" key="1">
    <citation type="journal article" date="2013" name="Curr. Biol.">
        <title>Shared signatures of parasitism and phylogenomics unite Cryptomycota and microsporidia.</title>
        <authorList>
            <person name="James T.Y."/>
            <person name="Pelin A."/>
            <person name="Bonen L."/>
            <person name="Ahrendt S."/>
            <person name="Sain D."/>
            <person name="Corradi N."/>
            <person name="Stajich J.E."/>
        </authorList>
    </citation>
    <scope>NUCLEOTIDE SEQUENCE [LARGE SCALE GENOMIC DNA]</scope>
    <source>
        <strain evidence="11">CSF55</strain>
        <strain evidence="11">CSF55</strain>
    </source>
</reference>
<reference evidence="12" key="3">
    <citation type="submission" date="2018-08" db="EMBL/GenBank/DDBJ databases">
        <title>Leveraging single-cell genomics to expand the Fungal Tree of Life.</title>
        <authorList>
            <consortium name="DOE Joint Genome Institute"/>
            <person name="Ahrendt S.R."/>
            <person name="Quandt C.A."/>
            <person name="Ciobanu D."/>
            <person name="Clum A."/>
            <person name="Salamov A."/>
            <person name="Andreopoulos B."/>
            <person name="Cheng J.-F."/>
            <person name="Woyke T."/>
            <person name="Pelin A."/>
            <person name="Henrissat B."/>
            <person name="Reynolds N."/>
            <person name="Benny G.L."/>
            <person name="Smith M.E."/>
            <person name="James T.Y."/>
            <person name="Grigoriev I.V."/>
        </authorList>
    </citation>
    <scope>NUCLEOTIDE SEQUENCE</scope>
    <source>
        <strain evidence="12">CSF55</strain>
    </source>
</reference>
<dbReference type="GO" id="GO:0030686">
    <property type="term" value="C:90S preribosome"/>
    <property type="evidence" value="ECO:0007669"/>
    <property type="project" value="TreeGrafter"/>
</dbReference>
<evidence type="ECO:0000313" key="11">
    <source>
        <dbReference type="EMBL" id="EPZ32635.1"/>
    </source>
</evidence>
<comment type="function">
    <text evidence="1">Involved in nucleolar processing of pre-18S ribosomal RNA.</text>
</comment>
<dbReference type="STRING" id="988480.A0A075AR58"/>
<dbReference type="PANTHER" id="PTHR14085">
    <property type="entry name" value="WD-REPEAT PROTEIN BING4"/>
    <property type="match status" value="1"/>
</dbReference>
<dbReference type="SMART" id="SM00320">
    <property type="entry name" value="WD40"/>
    <property type="match status" value="5"/>
</dbReference>
<dbReference type="OrthoDB" id="10251154at2759"/>
<dbReference type="SUPFAM" id="SSF50978">
    <property type="entry name" value="WD40 repeat-like"/>
    <property type="match status" value="1"/>
</dbReference>
<evidence type="ECO:0000259" key="10">
    <source>
        <dbReference type="SMART" id="SM01033"/>
    </source>
</evidence>
<dbReference type="AlphaFoldDB" id="A0A075AR58"/>
<keyword evidence="13" id="KW-1185">Reference proteome</keyword>
<dbReference type="GO" id="GO:0030688">
    <property type="term" value="C:preribosome, small subunit precursor"/>
    <property type="evidence" value="ECO:0007669"/>
    <property type="project" value="EnsemblFungi"/>
</dbReference>
<feature type="coiled-coil region" evidence="9">
    <location>
        <begin position="446"/>
        <end position="480"/>
    </location>
</feature>
<dbReference type="Proteomes" id="UP000030755">
    <property type="component" value="Unassembled WGS sequence"/>
</dbReference>
<proteinExistence type="predicted"/>
<dbReference type="PROSITE" id="PS50082">
    <property type="entry name" value="WD_REPEATS_2"/>
    <property type="match status" value="1"/>
</dbReference>
<evidence type="ECO:0000313" key="14">
    <source>
        <dbReference type="Proteomes" id="UP000281549"/>
    </source>
</evidence>
<dbReference type="InterPro" id="IPR036322">
    <property type="entry name" value="WD40_repeat_dom_sf"/>
</dbReference>
<name>A0A075AR58_ROZAC</name>
<accession>A0A075AR58</accession>
<dbReference type="Pfam" id="PF00400">
    <property type="entry name" value="WD40"/>
    <property type="match status" value="1"/>
</dbReference>
<protein>
    <recommendedName>
        <fullName evidence="7">U three protein 7</fullName>
    </recommendedName>
</protein>
<dbReference type="Proteomes" id="UP000281549">
    <property type="component" value="Unassembled WGS sequence"/>
</dbReference>
<dbReference type="HOGENOM" id="CLU_022996_1_1_1"/>
<evidence type="ECO:0000256" key="3">
    <source>
        <dbReference type="ARBA" id="ARBA00022552"/>
    </source>
</evidence>
<dbReference type="InterPro" id="IPR015943">
    <property type="entry name" value="WD40/YVTN_repeat-like_dom_sf"/>
</dbReference>
<dbReference type="GO" id="GO:0032040">
    <property type="term" value="C:small-subunit processome"/>
    <property type="evidence" value="ECO:0007669"/>
    <property type="project" value="EnsemblFungi"/>
</dbReference>
<dbReference type="PROSITE" id="PS00678">
    <property type="entry name" value="WD_REPEATS_1"/>
    <property type="match status" value="1"/>
</dbReference>
<evidence type="ECO:0000256" key="5">
    <source>
        <dbReference type="ARBA" id="ARBA00022737"/>
    </source>
</evidence>
<sequence>MKSSEIKAVKDKKLKSKLRKTEKTIRNCVADEIRAEILYATEDAGYLEAEGMEKTFKFSQENIQGHLDLNSQRKVFDLSLEDGPYRCKYSRNGKFVLLAGKTGHIASFDWKAGKLGCETNVEEQVRDVTWLHNEMFYAAAQTNYVYVYDHTGSEVHCLRKHTDATRLEFLPYHFLLASVGNAGYLRYTDTSTGKLVSEIRTKLGPCKTMTQNPSNAIIHLGHSNGTVTFWSPNTSIPVVKMLCHKGQVKSLKIDHSGNYMVSSGLDGTMKIWDVRTFKELFCYSHIQPLSSIDISQRGLLAVSHGPYANVFKDWQTGYQKNPYLSEMRSGCVVDNLSFCPYDDVLGVGHEKGFSSFIVPGSGEPNYDGFESNPFETKKARREGEVKKILDKIQPEMISLEGSFVGTIKLDREEIGHKKAKQTFEANNDEEYQRPIKKREHNMTGIRKKLKKRQNIIDARKEKLREEMKLARKELRQKDNVEISQPKPKKYSPFDRFVMKKA</sequence>
<dbReference type="InterPro" id="IPR019775">
    <property type="entry name" value="WD40_repeat_CS"/>
</dbReference>
<dbReference type="PROSITE" id="PS50294">
    <property type="entry name" value="WD_REPEATS_REGION"/>
    <property type="match status" value="1"/>
</dbReference>
<dbReference type="GO" id="GO:0000472">
    <property type="term" value="P:endonucleolytic cleavage to generate mature 5'-end of SSU-rRNA from (SSU-rRNA, 5.8S rRNA, LSU-rRNA)"/>
    <property type="evidence" value="ECO:0007669"/>
    <property type="project" value="EnsemblFungi"/>
</dbReference>
<dbReference type="InterPro" id="IPR012952">
    <property type="entry name" value="BING4_C_dom"/>
</dbReference>
<organism evidence="11 13">
    <name type="scientific">Rozella allomycis (strain CSF55)</name>
    <dbReference type="NCBI Taxonomy" id="988480"/>
    <lineage>
        <taxon>Eukaryota</taxon>
        <taxon>Fungi</taxon>
        <taxon>Fungi incertae sedis</taxon>
        <taxon>Cryptomycota</taxon>
        <taxon>Cryptomycota incertae sedis</taxon>
        <taxon>Rozella</taxon>
    </lineage>
</organism>
<dbReference type="SMART" id="SM01033">
    <property type="entry name" value="BING4CT"/>
    <property type="match status" value="1"/>
</dbReference>
<evidence type="ECO:0000256" key="7">
    <source>
        <dbReference type="ARBA" id="ARBA00076453"/>
    </source>
</evidence>
<evidence type="ECO:0000256" key="8">
    <source>
        <dbReference type="PROSITE-ProRule" id="PRU00221"/>
    </source>
</evidence>
<evidence type="ECO:0000256" key="9">
    <source>
        <dbReference type="SAM" id="Coils"/>
    </source>
</evidence>
<dbReference type="PANTHER" id="PTHR14085:SF3">
    <property type="entry name" value="WD REPEAT-CONTAINING PROTEIN 46"/>
    <property type="match status" value="1"/>
</dbReference>
<evidence type="ECO:0000256" key="6">
    <source>
        <dbReference type="ARBA" id="ARBA00023242"/>
    </source>
</evidence>
<dbReference type="FunFam" id="2.130.10.10:FF:000378">
    <property type="entry name" value="U3 small nucleolar RNA-associated protein 7"/>
    <property type="match status" value="1"/>
</dbReference>
<dbReference type="InterPro" id="IPR001680">
    <property type="entry name" value="WD40_rpt"/>
</dbReference>
<evidence type="ECO:0000313" key="12">
    <source>
        <dbReference type="EMBL" id="RKP21428.1"/>
    </source>
</evidence>
<dbReference type="Pfam" id="PF08149">
    <property type="entry name" value="BING4CT"/>
    <property type="match status" value="1"/>
</dbReference>
<dbReference type="Gene3D" id="2.130.10.10">
    <property type="entry name" value="YVTN repeat-like/Quinoprotein amine dehydrogenase"/>
    <property type="match status" value="2"/>
</dbReference>
<dbReference type="EMBL" id="ML004956">
    <property type="protein sequence ID" value="RKP21428.1"/>
    <property type="molecule type" value="Genomic_DNA"/>
</dbReference>
<keyword evidence="6" id="KW-0539">Nucleus</keyword>
<comment type="subcellular location">
    <subcellularLocation>
        <location evidence="2">Nucleus</location>
        <location evidence="2">Nucleolus</location>
    </subcellularLocation>
</comment>
<keyword evidence="3" id="KW-0698">rRNA processing</keyword>
<evidence type="ECO:0000313" key="13">
    <source>
        <dbReference type="Proteomes" id="UP000030755"/>
    </source>
</evidence>
<keyword evidence="5" id="KW-0677">Repeat</keyword>
<gene>
    <name evidence="11" type="ORF">O9G_002721</name>
    <name evidence="12" type="ORF">ROZALSC1DRAFT_27164</name>
</gene>
<evidence type="ECO:0000256" key="4">
    <source>
        <dbReference type="ARBA" id="ARBA00022574"/>
    </source>
</evidence>
<dbReference type="GO" id="GO:0000480">
    <property type="term" value="P:endonucleolytic cleavage in 5'-ETS of tricistronic rRNA transcript (SSU-rRNA, 5.8S rRNA, LSU-rRNA)"/>
    <property type="evidence" value="ECO:0007669"/>
    <property type="project" value="EnsemblFungi"/>
</dbReference>
<evidence type="ECO:0000256" key="1">
    <source>
        <dbReference type="ARBA" id="ARBA00004099"/>
    </source>
</evidence>
<keyword evidence="9" id="KW-0175">Coiled coil</keyword>
<feature type="repeat" description="WD" evidence="8">
    <location>
        <begin position="241"/>
        <end position="276"/>
    </location>
</feature>
<dbReference type="EMBL" id="KE561130">
    <property type="protein sequence ID" value="EPZ32635.1"/>
    <property type="molecule type" value="Genomic_DNA"/>
</dbReference>
<reference evidence="14" key="2">
    <citation type="journal article" date="2018" name="Nat. Microbiol.">
        <title>Leveraging single-cell genomics to expand the fungal tree of life.</title>
        <authorList>
            <person name="Ahrendt S.R."/>
            <person name="Quandt C.A."/>
            <person name="Ciobanu D."/>
            <person name="Clum A."/>
            <person name="Salamov A."/>
            <person name="Andreopoulos B."/>
            <person name="Cheng J.F."/>
            <person name="Woyke T."/>
            <person name="Pelin A."/>
            <person name="Henrissat B."/>
            <person name="Reynolds N.K."/>
            <person name="Benny G.L."/>
            <person name="Smith M.E."/>
            <person name="James T.Y."/>
            <person name="Grigoriev I.V."/>
        </authorList>
    </citation>
    <scope>NUCLEOTIDE SEQUENCE [LARGE SCALE GENOMIC DNA]</scope>
    <source>
        <strain evidence="14">CSF55</strain>
    </source>
</reference>
<evidence type="ECO:0000256" key="2">
    <source>
        <dbReference type="ARBA" id="ARBA00004604"/>
    </source>
</evidence>
<dbReference type="OMA" id="EFLPYHW"/>